<name>S3D9G8_GLAL2</name>
<proteinExistence type="predicted"/>
<organism evidence="3 4">
    <name type="scientific">Glarea lozoyensis (strain ATCC 20868 / MF5171)</name>
    <dbReference type="NCBI Taxonomy" id="1116229"/>
    <lineage>
        <taxon>Eukaryota</taxon>
        <taxon>Fungi</taxon>
        <taxon>Dikarya</taxon>
        <taxon>Ascomycota</taxon>
        <taxon>Pezizomycotina</taxon>
        <taxon>Leotiomycetes</taxon>
        <taxon>Helotiales</taxon>
        <taxon>Helotiaceae</taxon>
        <taxon>Glarea</taxon>
    </lineage>
</organism>
<dbReference type="RefSeq" id="XP_008078300.1">
    <property type="nucleotide sequence ID" value="XM_008080109.1"/>
</dbReference>
<feature type="signal peptide" evidence="2">
    <location>
        <begin position="1"/>
        <end position="21"/>
    </location>
</feature>
<feature type="chain" id="PRO_5004519403" evidence="2">
    <location>
        <begin position="22"/>
        <end position="93"/>
    </location>
</feature>
<dbReference type="Proteomes" id="UP000016922">
    <property type="component" value="Unassembled WGS sequence"/>
</dbReference>
<feature type="transmembrane region" description="Helical" evidence="1">
    <location>
        <begin position="57"/>
        <end position="79"/>
    </location>
</feature>
<dbReference type="HOGENOM" id="CLU_2399867_0_0_1"/>
<sequence>MPQHTIQIILLIALQSALISCFPTNFNIISHNDPTTLQLASREVITPETPNHISVPFIIAAALVIIAALAVLGIAFLCVRARVLKGLERKGVR</sequence>
<evidence type="ECO:0000256" key="1">
    <source>
        <dbReference type="SAM" id="Phobius"/>
    </source>
</evidence>
<gene>
    <name evidence="3" type="ORF">GLAREA_10059</name>
</gene>
<keyword evidence="1" id="KW-1133">Transmembrane helix</keyword>
<evidence type="ECO:0000313" key="4">
    <source>
        <dbReference type="Proteomes" id="UP000016922"/>
    </source>
</evidence>
<protein>
    <submittedName>
        <fullName evidence="3">Uncharacterized protein</fullName>
    </submittedName>
</protein>
<keyword evidence="1" id="KW-0472">Membrane</keyword>
<dbReference type="GeneID" id="19469106"/>
<keyword evidence="1" id="KW-0812">Transmembrane</keyword>
<keyword evidence="2" id="KW-0732">Signal</keyword>
<accession>S3D9G8</accession>
<dbReference type="EMBL" id="KE145356">
    <property type="protein sequence ID" value="EPE34365.1"/>
    <property type="molecule type" value="Genomic_DNA"/>
</dbReference>
<evidence type="ECO:0000313" key="3">
    <source>
        <dbReference type="EMBL" id="EPE34365.1"/>
    </source>
</evidence>
<evidence type="ECO:0000256" key="2">
    <source>
        <dbReference type="SAM" id="SignalP"/>
    </source>
</evidence>
<reference evidence="3 4" key="1">
    <citation type="journal article" date="2013" name="BMC Genomics">
        <title>Genomics-driven discovery of the pneumocandin biosynthetic gene cluster in the fungus Glarea lozoyensis.</title>
        <authorList>
            <person name="Chen L."/>
            <person name="Yue Q."/>
            <person name="Zhang X."/>
            <person name="Xiang M."/>
            <person name="Wang C."/>
            <person name="Li S."/>
            <person name="Che Y."/>
            <person name="Ortiz-Lopez F.J."/>
            <person name="Bills G.F."/>
            <person name="Liu X."/>
            <person name="An Z."/>
        </authorList>
    </citation>
    <scope>NUCLEOTIDE SEQUENCE [LARGE SCALE GENOMIC DNA]</scope>
    <source>
        <strain evidence="4">ATCC 20868 / MF5171</strain>
    </source>
</reference>
<dbReference type="KEGG" id="glz:GLAREA_10059"/>
<dbReference type="AlphaFoldDB" id="S3D9G8"/>
<keyword evidence="4" id="KW-1185">Reference proteome</keyword>